<dbReference type="NCBIfam" id="TIGR02009">
    <property type="entry name" value="PGMB-YQAB-SF"/>
    <property type="match status" value="1"/>
</dbReference>
<comment type="catalytic activity">
    <reaction evidence="8">
        <text>beta-D-glucose 1-phosphate = beta-D-glucose 6-phosphate</text>
        <dbReference type="Rhea" id="RHEA:20113"/>
        <dbReference type="ChEBI" id="CHEBI:57684"/>
        <dbReference type="ChEBI" id="CHEBI:58247"/>
        <dbReference type="EC" id="5.4.2.6"/>
    </reaction>
</comment>
<comment type="cofactor">
    <cofactor evidence="1">
        <name>Mg(2+)</name>
        <dbReference type="ChEBI" id="CHEBI:18420"/>
    </cofactor>
</comment>
<evidence type="ECO:0000256" key="9">
    <source>
        <dbReference type="ARBA" id="ARBA00044968"/>
    </source>
</evidence>
<dbReference type="Gene3D" id="3.40.50.1000">
    <property type="entry name" value="HAD superfamily/HAD-like"/>
    <property type="match status" value="1"/>
</dbReference>
<dbReference type="Gene3D" id="1.10.150.240">
    <property type="entry name" value="Putative phosphatase, domain 2"/>
    <property type="match status" value="1"/>
</dbReference>
<dbReference type="EMBL" id="CP095045">
    <property type="protein sequence ID" value="UOQ58278.1"/>
    <property type="molecule type" value="Genomic_DNA"/>
</dbReference>
<dbReference type="InterPro" id="IPR006439">
    <property type="entry name" value="HAD-SF_hydro_IA"/>
</dbReference>
<evidence type="ECO:0000313" key="12">
    <source>
        <dbReference type="Proteomes" id="UP000831786"/>
    </source>
</evidence>
<evidence type="ECO:0000256" key="2">
    <source>
        <dbReference type="ARBA" id="ARBA00006171"/>
    </source>
</evidence>
<evidence type="ECO:0000256" key="1">
    <source>
        <dbReference type="ARBA" id="ARBA00001946"/>
    </source>
</evidence>
<evidence type="ECO:0000256" key="5">
    <source>
        <dbReference type="ARBA" id="ARBA00022842"/>
    </source>
</evidence>
<keyword evidence="4" id="KW-0479">Metal-binding</keyword>
<sequence>MPTAEPRPQHPLTAPAWTDVDVVLFDLDGVITPTVELHRRAWAETFDELFAGLALPPYREEEYFASLDGRSRFAGVRSLLESRGVSLPEGAADDHGLTSVIGIGNRKNAAFTRVLSRDGIAPYPGSLRLLDRLAELGVPLGLVSSSRNALPVLRAAGLEERFTVVVDGVTAEREGLPGKPAPDTFLRAAAALGSPPARAAVFEDAESGTAAARAGGFGLVVGVDRGAGRAALIAAGADTVVDDLEEMLP</sequence>
<evidence type="ECO:0000256" key="10">
    <source>
        <dbReference type="ARBA" id="ARBA00044991"/>
    </source>
</evidence>
<dbReference type="PANTHER" id="PTHR46193">
    <property type="entry name" value="6-PHOSPHOGLUCONATE PHOSPHATASE"/>
    <property type="match status" value="1"/>
</dbReference>
<protein>
    <recommendedName>
        <fullName evidence="10">Beta-phosphoglucomutase</fullName>
        <ecNumber evidence="9">5.4.2.6</ecNumber>
    </recommendedName>
</protein>
<dbReference type="InterPro" id="IPR023198">
    <property type="entry name" value="PGP-like_dom2"/>
</dbReference>
<keyword evidence="6" id="KW-0413">Isomerase</keyword>
<dbReference type="SFLD" id="SFLDG01129">
    <property type="entry name" value="C1.5:_HAD__Beta-PGM__Phosphata"/>
    <property type="match status" value="1"/>
</dbReference>
<evidence type="ECO:0000256" key="3">
    <source>
        <dbReference type="ARBA" id="ARBA00022553"/>
    </source>
</evidence>
<evidence type="ECO:0000256" key="6">
    <source>
        <dbReference type="ARBA" id="ARBA00023235"/>
    </source>
</evidence>
<dbReference type="InterPro" id="IPR051600">
    <property type="entry name" value="Beta-PGM-like"/>
</dbReference>
<dbReference type="InterPro" id="IPR010976">
    <property type="entry name" value="B-phosphoglucomutase_hydrolase"/>
</dbReference>
<name>A0ABY4FPR4_9MICO</name>
<dbReference type="RefSeq" id="WP_244729319.1">
    <property type="nucleotide sequence ID" value="NZ_CP095045.1"/>
</dbReference>
<dbReference type="SFLD" id="SFLDS00003">
    <property type="entry name" value="Haloacid_Dehalogenase"/>
    <property type="match status" value="1"/>
</dbReference>
<dbReference type="InterPro" id="IPR023214">
    <property type="entry name" value="HAD_sf"/>
</dbReference>
<dbReference type="InterPro" id="IPR036412">
    <property type="entry name" value="HAD-like_sf"/>
</dbReference>
<keyword evidence="7" id="KW-0119">Carbohydrate metabolism</keyword>
<dbReference type="Proteomes" id="UP000831786">
    <property type="component" value="Chromosome"/>
</dbReference>
<evidence type="ECO:0000313" key="11">
    <source>
        <dbReference type="EMBL" id="UOQ58278.1"/>
    </source>
</evidence>
<proteinExistence type="inferred from homology"/>
<dbReference type="SUPFAM" id="SSF56784">
    <property type="entry name" value="HAD-like"/>
    <property type="match status" value="1"/>
</dbReference>
<accession>A0ABY4FPR4</accession>
<keyword evidence="12" id="KW-1185">Reference proteome</keyword>
<dbReference type="Pfam" id="PF00702">
    <property type="entry name" value="Hydrolase"/>
    <property type="match status" value="1"/>
</dbReference>
<keyword evidence="5" id="KW-0460">Magnesium</keyword>
<comment type="similarity">
    <text evidence="2">Belongs to the HAD-like hydrolase superfamily. CbbY/CbbZ/Gph/YieH family.</text>
</comment>
<dbReference type="NCBIfam" id="TIGR01509">
    <property type="entry name" value="HAD-SF-IA-v3"/>
    <property type="match status" value="1"/>
</dbReference>
<evidence type="ECO:0000256" key="7">
    <source>
        <dbReference type="ARBA" id="ARBA00023277"/>
    </source>
</evidence>
<keyword evidence="3" id="KW-0597">Phosphoprotein</keyword>
<dbReference type="EC" id="5.4.2.6" evidence="9"/>
<dbReference type="GO" id="GO:0016787">
    <property type="term" value="F:hydrolase activity"/>
    <property type="evidence" value="ECO:0007669"/>
    <property type="project" value="UniProtKB-KW"/>
</dbReference>
<organism evidence="11 12">
    <name type="scientific">Leucobacter allii</name>
    <dbReference type="NCBI Taxonomy" id="2932247"/>
    <lineage>
        <taxon>Bacteria</taxon>
        <taxon>Bacillati</taxon>
        <taxon>Actinomycetota</taxon>
        <taxon>Actinomycetes</taxon>
        <taxon>Micrococcales</taxon>
        <taxon>Microbacteriaceae</taxon>
        <taxon>Leucobacter</taxon>
    </lineage>
</organism>
<gene>
    <name evidence="11" type="ORF">MUN78_05385</name>
</gene>
<keyword evidence="11" id="KW-0378">Hydrolase</keyword>
<evidence type="ECO:0000256" key="8">
    <source>
        <dbReference type="ARBA" id="ARBA00044926"/>
    </source>
</evidence>
<evidence type="ECO:0000256" key="4">
    <source>
        <dbReference type="ARBA" id="ARBA00022723"/>
    </source>
</evidence>
<dbReference type="PANTHER" id="PTHR46193:SF18">
    <property type="entry name" value="HEXITOL PHOSPHATASE B"/>
    <property type="match status" value="1"/>
</dbReference>
<reference evidence="11 12" key="1">
    <citation type="submission" date="2022-04" db="EMBL/GenBank/DDBJ databases">
        <title>Leucobacter sp. isolated from rhizosphere of garlic.</title>
        <authorList>
            <person name="Won M."/>
            <person name="Lee C.-M."/>
            <person name="Woen H.-Y."/>
            <person name="Kwon S.-W."/>
        </authorList>
    </citation>
    <scope>NUCLEOTIDE SEQUENCE [LARGE SCALE GENOMIC DNA]</scope>
    <source>
        <strain evidence="11 12">H21R-40</strain>
    </source>
</reference>